<comment type="caution">
    <text evidence="6">The sequence shown here is derived from an EMBL/GenBank/DDBJ whole genome shotgun (WGS) entry which is preliminary data.</text>
</comment>
<evidence type="ECO:0000313" key="7">
    <source>
        <dbReference type="Proteomes" id="UP000628442"/>
    </source>
</evidence>
<dbReference type="Proteomes" id="UP000628442">
    <property type="component" value="Unassembled WGS sequence"/>
</dbReference>
<accession>A0AA87XWC0</accession>
<dbReference type="EMBL" id="BMWV01000013">
    <property type="protein sequence ID" value="GGY60230.1"/>
    <property type="molecule type" value="Genomic_DNA"/>
</dbReference>
<organism evidence="6 7">
    <name type="scientific">Pseudoduganella albidiflava</name>
    <dbReference type="NCBI Taxonomy" id="321983"/>
    <lineage>
        <taxon>Bacteria</taxon>
        <taxon>Pseudomonadati</taxon>
        <taxon>Pseudomonadota</taxon>
        <taxon>Betaproteobacteria</taxon>
        <taxon>Burkholderiales</taxon>
        <taxon>Oxalobacteraceae</taxon>
        <taxon>Telluria group</taxon>
        <taxon>Pseudoduganella</taxon>
    </lineage>
</organism>
<dbReference type="PRINTS" id="PR00455">
    <property type="entry name" value="HTHTETR"/>
</dbReference>
<evidence type="ECO:0000259" key="5">
    <source>
        <dbReference type="PROSITE" id="PS50977"/>
    </source>
</evidence>
<dbReference type="PANTHER" id="PTHR47506">
    <property type="entry name" value="TRANSCRIPTIONAL REGULATORY PROTEIN"/>
    <property type="match status" value="1"/>
</dbReference>
<evidence type="ECO:0000256" key="1">
    <source>
        <dbReference type="ARBA" id="ARBA00023015"/>
    </source>
</evidence>
<name>A0AA87XWC0_9BURK</name>
<dbReference type="SUPFAM" id="SSF48498">
    <property type="entry name" value="Tetracyclin repressor-like, C-terminal domain"/>
    <property type="match status" value="1"/>
</dbReference>
<evidence type="ECO:0000313" key="6">
    <source>
        <dbReference type="EMBL" id="GGY60230.1"/>
    </source>
</evidence>
<evidence type="ECO:0000256" key="4">
    <source>
        <dbReference type="PROSITE-ProRule" id="PRU00335"/>
    </source>
</evidence>
<sequence>MYNVKQIVWEADMKVSREQAAQNRERIVETAARVFREKGFDGIGVADLMKTAGLTHGGFYGHFASKEALLGEAVGRALGGAGDGWQARMAAHPDDPLGAVVRSYLSPAHRDNPGAGCAISALGADISRAGPAVRDAVTERARAQFELLARAAPGDTDEQRRQHAIATYAAMIGGLVLARAVSDAALSEEILAAVAGTLAAPPA</sequence>
<keyword evidence="2 4" id="KW-0238">DNA-binding</keyword>
<dbReference type="InterPro" id="IPR009057">
    <property type="entry name" value="Homeodomain-like_sf"/>
</dbReference>
<dbReference type="PANTHER" id="PTHR47506:SF7">
    <property type="entry name" value="TRANSCRIPTIONAL REGULATORY PROTEIN"/>
    <property type="match status" value="1"/>
</dbReference>
<keyword evidence="1" id="KW-0805">Transcription regulation</keyword>
<evidence type="ECO:0000256" key="2">
    <source>
        <dbReference type="ARBA" id="ARBA00023125"/>
    </source>
</evidence>
<dbReference type="SUPFAM" id="SSF46689">
    <property type="entry name" value="Homeodomain-like"/>
    <property type="match status" value="1"/>
</dbReference>
<protein>
    <submittedName>
        <fullName evidence="6">TetR family transcriptional regulator</fullName>
    </submittedName>
</protein>
<dbReference type="Gene3D" id="1.10.357.10">
    <property type="entry name" value="Tetracycline Repressor, domain 2"/>
    <property type="match status" value="1"/>
</dbReference>
<keyword evidence="3" id="KW-0804">Transcription</keyword>
<dbReference type="Pfam" id="PF00440">
    <property type="entry name" value="TetR_N"/>
    <property type="match status" value="1"/>
</dbReference>
<evidence type="ECO:0000256" key="3">
    <source>
        <dbReference type="ARBA" id="ARBA00023163"/>
    </source>
</evidence>
<proteinExistence type="predicted"/>
<dbReference type="InterPro" id="IPR001647">
    <property type="entry name" value="HTH_TetR"/>
</dbReference>
<reference evidence="6" key="1">
    <citation type="journal article" date="2014" name="Int. J. Syst. Evol. Microbiol.">
        <title>Complete genome sequence of Corynebacterium casei LMG S-19264T (=DSM 44701T), isolated from a smear-ripened cheese.</title>
        <authorList>
            <consortium name="US DOE Joint Genome Institute (JGI-PGF)"/>
            <person name="Walter F."/>
            <person name="Albersmeier A."/>
            <person name="Kalinowski J."/>
            <person name="Ruckert C."/>
        </authorList>
    </citation>
    <scope>NUCLEOTIDE SEQUENCE</scope>
    <source>
        <strain evidence="6">KCTC 12343</strain>
    </source>
</reference>
<dbReference type="InterPro" id="IPR036271">
    <property type="entry name" value="Tet_transcr_reg_TetR-rel_C_sf"/>
</dbReference>
<dbReference type="Gene3D" id="1.10.10.60">
    <property type="entry name" value="Homeodomain-like"/>
    <property type="match status" value="1"/>
</dbReference>
<dbReference type="AlphaFoldDB" id="A0AA87XWC0"/>
<gene>
    <name evidence="6" type="ORF">GCM10007387_48570</name>
</gene>
<feature type="DNA-binding region" description="H-T-H motif" evidence="4">
    <location>
        <begin position="44"/>
        <end position="63"/>
    </location>
</feature>
<dbReference type="PROSITE" id="PS50977">
    <property type="entry name" value="HTH_TETR_2"/>
    <property type="match status" value="1"/>
</dbReference>
<feature type="domain" description="HTH tetR-type" evidence="5">
    <location>
        <begin position="21"/>
        <end position="81"/>
    </location>
</feature>
<reference evidence="6" key="2">
    <citation type="submission" date="2022-12" db="EMBL/GenBank/DDBJ databases">
        <authorList>
            <person name="Sun Q."/>
            <person name="Kim S."/>
        </authorList>
    </citation>
    <scope>NUCLEOTIDE SEQUENCE</scope>
    <source>
        <strain evidence="6">KCTC 12343</strain>
    </source>
</reference>
<dbReference type="GO" id="GO:0003677">
    <property type="term" value="F:DNA binding"/>
    <property type="evidence" value="ECO:0007669"/>
    <property type="project" value="UniProtKB-UniRule"/>
</dbReference>